<keyword evidence="2" id="KW-1185">Reference proteome</keyword>
<accession>A0A5M3XX95</accession>
<proteinExistence type="predicted"/>
<organism evidence="1 2">
    <name type="scientific">Acrocarpospora pleiomorpha</name>
    <dbReference type="NCBI Taxonomy" id="90975"/>
    <lineage>
        <taxon>Bacteria</taxon>
        <taxon>Bacillati</taxon>
        <taxon>Actinomycetota</taxon>
        <taxon>Actinomycetes</taxon>
        <taxon>Streptosporangiales</taxon>
        <taxon>Streptosporangiaceae</taxon>
        <taxon>Acrocarpospora</taxon>
    </lineage>
</organism>
<dbReference type="Proteomes" id="UP000377595">
    <property type="component" value="Unassembled WGS sequence"/>
</dbReference>
<reference evidence="1 2" key="1">
    <citation type="submission" date="2019-10" db="EMBL/GenBank/DDBJ databases">
        <title>Whole genome shotgun sequence of Acrocarpospora pleiomorpha NBRC 16267.</title>
        <authorList>
            <person name="Ichikawa N."/>
            <person name="Kimura A."/>
            <person name="Kitahashi Y."/>
            <person name="Komaki H."/>
            <person name="Oguchi A."/>
        </authorList>
    </citation>
    <scope>NUCLEOTIDE SEQUENCE [LARGE SCALE GENOMIC DNA]</scope>
    <source>
        <strain evidence="1 2">NBRC 16267</strain>
    </source>
</reference>
<dbReference type="EMBL" id="BLAF01000048">
    <property type="protein sequence ID" value="GES24181.1"/>
    <property type="molecule type" value="Genomic_DNA"/>
</dbReference>
<gene>
    <name evidence="1" type="ORF">Aple_070800</name>
</gene>
<sequence>MLREQTEEWRLWHPIEPTRPAGVLRDLANVGPRTVIWLNEAQFYLGDTALGEQVAAGLRALLRDPGRAPVLVLATLWPLHWDTLSRTSDPDRHSQARQLLDGHVITVPDSFARDAVDALVDPERRSPMDVDPRVREAAANAQDGQITQYLAGVPVLLDRYRAAQAGPRALVNAAMDARRLGGSAHLSFDWLAEAAHGYFTDAQWEQLPEDWLEQAFAYVSQPCNGIGGILTRIRPRPSRRESGSGTGYRLADAVEQYGRRTRAEELPPAEFWAAAIAHADPADMVELGDAAAGRGLYRDAAQLWKHATAHGDPTAALRLLDHLNMTHPGDLSATGWVVGQVRCDEEHSSLEDITLLVRELHRIGAQRHLLEFIDRAVTEVDIVDGFAWARLLEALLEVGARDQLAALADHAADHFDVSSPSQTAGLLRGLSEIGADPQVARLAERAAAHSPFKGPNDLSNLLKCMGELGLRDQLAALFARDPVSQVSFESVFGMPPLLLALREIGAEEQLTALADRCAEQMPLKNPYDVAKLLECLDTTGAHRQIGELLARDPARVLPIDHPSIGILLSELRRIGADEQVEALLARNPVIGPSPLREMSLHNAQTVVRLLDQFVRFRSKNGLAILLGRVPAAHIHLSDPFGVASLLNRMNAWSLRDQIQVLLDRDPAAHVTLEYPTGVGRLLAELRRAGATEQIRRLLERNPAASVSLSSGLHVFLGQLRELEAHDQIAVLLARDPARHVIHWHLDSLLAELRKVGAHDQATVVVDRLISVGLFDLWVEETDGHERFRYGRETDGAPTPAWSWADLVS</sequence>
<comment type="caution">
    <text evidence="1">The sequence shown here is derived from an EMBL/GenBank/DDBJ whole genome shotgun (WGS) entry which is preliminary data.</text>
</comment>
<dbReference type="AlphaFoldDB" id="A0A5M3XX95"/>
<name>A0A5M3XX95_9ACTN</name>
<evidence type="ECO:0000313" key="2">
    <source>
        <dbReference type="Proteomes" id="UP000377595"/>
    </source>
</evidence>
<evidence type="ECO:0000313" key="1">
    <source>
        <dbReference type="EMBL" id="GES24181.1"/>
    </source>
</evidence>
<protein>
    <submittedName>
        <fullName evidence="1">Uncharacterized protein</fullName>
    </submittedName>
</protein>